<dbReference type="OrthoDB" id="1436792at2759"/>
<reference evidence="1 2" key="1">
    <citation type="journal article" date="2018" name="Mol. Plant">
        <title>The genome of Artemisia annua provides insight into the evolution of Asteraceae family and artemisinin biosynthesis.</title>
        <authorList>
            <person name="Shen Q."/>
            <person name="Zhang L."/>
            <person name="Liao Z."/>
            <person name="Wang S."/>
            <person name="Yan T."/>
            <person name="Shi P."/>
            <person name="Liu M."/>
            <person name="Fu X."/>
            <person name="Pan Q."/>
            <person name="Wang Y."/>
            <person name="Lv Z."/>
            <person name="Lu X."/>
            <person name="Zhang F."/>
            <person name="Jiang W."/>
            <person name="Ma Y."/>
            <person name="Chen M."/>
            <person name="Hao X."/>
            <person name="Li L."/>
            <person name="Tang Y."/>
            <person name="Lv G."/>
            <person name="Zhou Y."/>
            <person name="Sun X."/>
            <person name="Brodelius P.E."/>
            <person name="Rose J.K.C."/>
            <person name="Tang K."/>
        </authorList>
    </citation>
    <scope>NUCLEOTIDE SEQUENCE [LARGE SCALE GENOMIC DNA]</scope>
    <source>
        <strain evidence="2">cv. Huhao1</strain>
        <tissue evidence="1">Leaf</tissue>
    </source>
</reference>
<dbReference type="AlphaFoldDB" id="A0A2U1NAU1"/>
<proteinExistence type="predicted"/>
<organism evidence="1 2">
    <name type="scientific">Artemisia annua</name>
    <name type="common">Sweet wormwood</name>
    <dbReference type="NCBI Taxonomy" id="35608"/>
    <lineage>
        <taxon>Eukaryota</taxon>
        <taxon>Viridiplantae</taxon>
        <taxon>Streptophyta</taxon>
        <taxon>Embryophyta</taxon>
        <taxon>Tracheophyta</taxon>
        <taxon>Spermatophyta</taxon>
        <taxon>Magnoliopsida</taxon>
        <taxon>eudicotyledons</taxon>
        <taxon>Gunneridae</taxon>
        <taxon>Pentapetalae</taxon>
        <taxon>asterids</taxon>
        <taxon>campanulids</taxon>
        <taxon>Asterales</taxon>
        <taxon>Asteraceae</taxon>
        <taxon>Asteroideae</taxon>
        <taxon>Anthemideae</taxon>
        <taxon>Artemisiinae</taxon>
        <taxon>Artemisia</taxon>
    </lineage>
</organism>
<name>A0A2U1NAU1_ARTAN</name>
<comment type="caution">
    <text evidence="1">The sequence shown here is derived from an EMBL/GenBank/DDBJ whole genome shotgun (WGS) entry which is preliminary data.</text>
</comment>
<protein>
    <submittedName>
        <fullName evidence="1">Nucleotide-binding alpha-beta plait domain-containing protein</fullName>
    </submittedName>
</protein>
<evidence type="ECO:0000313" key="1">
    <source>
        <dbReference type="EMBL" id="PWA70608.1"/>
    </source>
</evidence>
<dbReference type="EMBL" id="PKPP01003211">
    <property type="protein sequence ID" value="PWA70608.1"/>
    <property type="molecule type" value="Genomic_DNA"/>
</dbReference>
<evidence type="ECO:0000313" key="2">
    <source>
        <dbReference type="Proteomes" id="UP000245207"/>
    </source>
</evidence>
<keyword evidence="2" id="KW-1185">Reference proteome</keyword>
<dbReference type="Proteomes" id="UP000245207">
    <property type="component" value="Unassembled WGS sequence"/>
</dbReference>
<sequence length="276" mass="30910">MGEWQEVPARWNIGRQKKKGEAKGMKRDKEGNRFGFFTFRKVRNALELEKRMNGVKMGPWETIVRKQDKQEDLYGRKQENQEVERQTKINVQPIRPGVGLTFKAALDGKSGVISGGQVISTCKSIKVPDNVVAFFELRGKALIGKVVDLKTLTCMNKILVDNGFGGMDIVYAGGLSLLLNFHEKDDAVDLLLKKEVWSKCFSVLDVWEGQSLPFERVAWLKIQGVPINLATNEVFDDVASQFGKIIYLSQHNLENGDISMGFVGVLVGDGGRLMML</sequence>
<gene>
    <name evidence="1" type="ORF">CTI12_AA284690</name>
</gene>
<dbReference type="STRING" id="35608.A0A2U1NAU1"/>
<accession>A0A2U1NAU1</accession>